<protein>
    <submittedName>
        <fullName evidence="2">TfoX/Sxy family protein</fullName>
    </submittedName>
</protein>
<dbReference type="Gene3D" id="3.30.1460.30">
    <property type="entry name" value="YgaC/TfoX-N like chaperone"/>
    <property type="match status" value="1"/>
</dbReference>
<reference evidence="2 3" key="1">
    <citation type="submission" date="2020-04" db="EMBL/GenBank/DDBJ databases">
        <title>Chitinophaga sp. G-6-1-13 sp. nov., isolated from soil.</title>
        <authorList>
            <person name="Dahal R.H."/>
            <person name="Chaudhary D.K."/>
        </authorList>
    </citation>
    <scope>NUCLEOTIDE SEQUENCE [LARGE SCALE GENOMIC DNA]</scope>
    <source>
        <strain evidence="2 3">G-6-1-13</strain>
    </source>
</reference>
<dbReference type="InterPro" id="IPR007076">
    <property type="entry name" value="TfoX_N"/>
</dbReference>
<dbReference type="Pfam" id="PF04993">
    <property type="entry name" value="TfoX_N"/>
    <property type="match status" value="1"/>
</dbReference>
<comment type="caution">
    <text evidence="2">The sequence shown here is derived from an EMBL/GenBank/DDBJ whole genome shotgun (WGS) entry which is preliminary data.</text>
</comment>
<accession>A0A848GJ08</accession>
<sequence length="127" mass="13960">MAFDEKMADRVRELIAPASANVEEKKIFGGLCFMVDDKMCVGVKADHIMLRIDPALTEGALEEEGCKPMVHGGKTMPGFVFVDNSALRTKKQLEHWVERALAYNKLASPSKKKTAAAPKKKAAAKKK</sequence>
<dbReference type="AlphaFoldDB" id="A0A848GJ08"/>
<name>A0A848GJ08_9BACT</name>
<keyword evidence="3" id="KW-1185">Reference proteome</keyword>
<dbReference type="Proteomes" id="UP000583266">
    <property type="component" value="Unassembled WGS sequence"/>
</dbReference>
<evidence type="ECO:0000313" key="2">
    <source>
        <dbReference type="EMBL" id="NML38384.1"/>
    </source>
</evidence>
<evidence type="ECO:0000259" key="1">
    <source>
        <dbReference type="Pfam" id="PF04993"/>
    </source>
</evidence>
<dbReference type="SUPFAM" id="SSF159894">
    <property type="entry name" value="YgaC/TfoX-N like"/>
    <property type="match status" value="1"/>
</dbReference>
<dbReference type="RefSeq" id="WP_169225382.1">
    <property type="nucleotide sequence ID" value="NZ_JABBGC010000001.1"/>
</dbReference>
<feature type="domain" description="TfoX N-terminal" evidence="1">
    <location>
        <begin position="20"/>
        <end position="102"/>
    </location>
</feature>
<proteinExistence type="predicted"/>
<gene>
    <name evidence="2" type="ORF">HHL17_14345</name>
</gene>
<dbReference type="EMBL" id="JABBGC010000001">
    <property type="protein sequence ID" value="NML38384.1"/>
    <property type="molecule type" value="Genomic_DNA"/>
</dbReference>
<organism evidence="2 3">
    <name type="scientific">Chitinophaga fulva</name>
    <dbReference type="NCBI Taxonomy" id="2728842"/>
    <lineage>
        <taxon>Bacteria</taxon>
        <taxon>Pseudomonadati</taxon>
        <taxon>Bacteroidota</taxon>
        <taxon>Chitinophagia</taxon>
        <taxon>Chitinophagales</taxon>
        <taxon>Chitinophagaceae</taxon>
        <taxon>Chitinophaga</taxon>
    </lineage>
</organism>
<evidence type="ECO:0000313" key="3">
    <source>
        <dbReference type="Proteomes" id="UP000583266"/>
    </source>
</evidence>